<dbReference type="SUPFAM" id="SSF53335">
    <property type="entry name" value="S-adenosyl-L-methionine-dependent methyltransferases"/>
    <property type="match status" value="1"/>
</dbReference>
<dbReference type="InterPro" id="IPR012967">
    <property type="entry name" value="COMT_dimerisation"/>
</dbReference>
<dbReference type="EMBL" id="BAAAUG010000022">
    <property type="protein sequence ID" value="GAA3090593.1"/>
    <property type="molecule type" value="Genomic_DNA"/>
</dbReference>
<sequence length="357" mass="38359">MMTRNTTTNDADNNDADSTEDVREVVAQLVFGSLAAQTVRAAVRLRLVELIGDKERSAAEVAAEAGALPQPMTRLLRALASLGLLREHTAGSFSVTPAGATLDPGRPDSLTSLVRMFTEPTMLRAWEHLDDSVRTGDVAFDAIFGKDFFSHLKEFPDLSAEFNTAMSQAARATAAVLPRAFDFGRFTMVTDVGGGDGTLLSAILREHPGLTGVIHDTGEGLAQAPASLERQGLTTRCSLVAGDFFRSVPEGADVYLMKSILHDWSDEQAVTILTHCREVLPPAGRVLIVEPVLPEVVNSEAADLTYLTDLNMMVNVGGRERTRADFEDVCRRAGLSLMSVTPLAQADPFCLIEATAA</sequence>
<keyword evidence="1 6" id="KW-0489">Methyltransferase</keyword>
<name>A0ABP6M950_9ACTN</name>
<dbReference type="Pfam" id="PF08100">
    <property type="entry name" value="Dimerisation"/>
    <property type="match status" value="1"/>
</dbReference>
<dbReference type="GO" id="GO:0032259">
    <property type="term" value="P:methylation"/>
    <property type="evidence" value="ECO:0007669"/>
    <property type="project" value="UniProtKB-KW"/>
</dbReference>
<dbReference type="InterPro" id="IPR016461">
    <property type="entry name" value="COMT-like"/>
</dbReference>
<dbReference type="Gene3D" id="1.10.10.10">
    <property type="entry name" value="Winged helix-like DNA-binding domain superfamily/Winged helix DNA-binding domain"/>
    <property type="match status" value="1"/>
</dbReference>
<evidence type="ECO:0000313" key="6">
    <source>
        <dbReference type="EMBL" id="GAA3090593.1"/>
    </source>
</evidence>
<evidence type="ECO:0000259" key="5">
    <source>
        <dbReference type="Pfam" id="PF08100"/>
    </source>
</evidence>
<dbReference type="Gene3D" id="3.40.50.150">
    <property type="entry name" value="Vaccinia Virus protein VP39"/>
    <property type="match status" value="1"/>
</dbReference>
<evidence type="ECO:0000313" key="7">
    <source>
        <dbReference type="Proteomes" id="UP001501637"/>
    </source>
</evidence>
<feature type="domain" description="O-methyltransferase C-terminal" evidence="4">
    <location>
        <begin position="126"/>
        <end position="335"/>
    </location>
</feature>
<evidence type="ECO:0000256" key="1">
    <source>
        <dbReference type="ARBA" id="ARBA00022603"/>
    </source>
</evidence>
<evidence type="ECO:0000259" key="4">
    <source>
        <dbReference type="Pfam" id="PF00891"/>
    </source>
</evidence>
<evidence type="ECO:0000256" key="2">
    <source>
        <dbReference type="ARBA" id="ARBA00022679"/>
    </source>
</evidence>
<dbReference type="Pfam" id="PF00891">
    <property type="entry name" value="Methyltransf_2"/>
    <property type="match status" value="1"/>
</dbReference>
<dbReference type="Proteomes" id="UP001501637">
    <property type="component" value="Unassembled WGS sequence"/>
</dbReference>
<dbReference type="PIRSF" id="PIRSF005739">
    <property type="entry name" value="O-mtase"/>
    <property type="match status" value="1"/>
</dbReference>
<gene>
    <name evidence="6" type="ORF">GCM10010449_12930</name>
</gene>
<accession>A0ABP6M950</accession>
<proteinExistence type="predicted"/>
<reference evidence="7" key="1">
    <citation type="journal article" date="2019" name="Int. J. Syst. Evol. Microbiol.">
        <title>The Global Catalogue of Microorganisms (GCM) 10K type strain sequencing project: providing services to taxonomists for standard genome sequencing and annotation.</title>
        <authorList>
            <consortium name="The Broad Institute Genomics Platform"/>
            <consortium name="The Broad Institute Genome Sequencing Center for Infectious Disease"/>
            <person name="Wu L."/>
            <person name="Ma J."/>
        </authorList>
    </citation>
    <scope>NUCLEOTIDE SEQUENCE [LARGE SCALE GENOMIC DNA]</scope>
    <source>
        <strain evidence="7">JCM 9092</strain>
    </source>
</reference>
<keyword evidence="7" id="KW-1185">Reference proteome</keyword>
<dbReference type="InterPro" id="IPR001077">
    <property type="entry name" value="COMT_C"/>
</dbReference>
<keyword evidence="3" id="KW-0949">S-adenosyl-L-methionine</keyword>
<dbReference type="Gene3D" id="1.10.287.1350">
    <property type="match status" value="1"/>
</dbReference>
<comment type="caution">
    <text evidence="6">The sequence shown here is derived from an EMBL/GenBank/DDBJ whole genome shotgun (WGS) entry which is preliminary data.</text>
</comment>
<dbReference type="GO" id="GO:0008168">
    <property type="term" value="F:methyltransferase activity"/>
    <property type="evidence" value="ECO:0007669"/>
    <property type="project" value="UniProtKB-KW"/>
</dbReference>
<dbReference type="SUPFAM" id="SSF46785">
    <property type="entry name" value="Winged helix' DNA-binding domain"/>
    <property type="match status" value="1"/>
</dbReference>
<feature type="domain" description="O-methyltransferase dimerisation" evidence="5">
    <location>
        <begin position="28"/>
        <end position="102"/>
    </location>
</feature>
<organism evidence="6 7">
    <name type="scientific">Streptomyces rectiviolaceus</name>
    <dbReference type="NCBI Taxonomy" id="332591"/>
    <lineage>
        <taxon>Bacteria</taxon>
        <taxon>Bacillati</taxon>
        <taxon>Actinomycetota</taxon>
        <taxon>Actinomycetes</taxon>
        <taxon>Kitasatosporales</taxon>
        <taxon>Streptomycetaceae</taxon>
        <taxon>Streptomyces</taxon>
    </lineage>
</organism>
<protein>
    <submittedName>
        <fullName evidence="6">Methyltransferase</fullName>
    </submittedName>
</protein>
<dbReference type="PANTHER" id="PTHR43712:SF2">
    <property type="entry name" value="O-METHYLTRANSFERASE CICE"/>
    <property type="match status" value="1"/>
</dbReference>
<dbReference type="PROSITE" id="PS51683">
    <property type="entry name" value="SAM_OMT_II"/>
    <property type="match status" value="1"/>
</dbReference>
<dbReference type="PANTHER" id="PTHR43712">
    <property type="entry name" value="PUTATIVE (AFU_ORTHOLOGUE AFUA_4G14580)-RELATED"/>
    <property type="match status" value="1"/>
</dbReference>
<dbReference type="InterPro" id="IPR036388">
    <property type="entry name" value="WH-like_DNA-bd_sf"/>
</dbReference>
<dbReference type="InterPro" id="IPR036390">
    <property type="entry name" value="WH_DNA-bd_sf"/>
</dbReference>
<evidence type="ECO:0000256" key="3">
    <source>
        <dbReference type="ARBA" id="ARBA00022691"/>
    </source>
</evidence>
<dbReference type="InterPro" id="IPR029063">
    <property type="entry name" value="SAM-dependent_MTases_sf"/>
</dbReference>
<keyword evidence="2" id="KW-0808">Transferase</keyword>
<dbReference type="RefSeq" id="WP_386542923.1">
    <property type="nucleotide sequence ID" value="NZ_BAAAUG010000022.1"/>
</dbReference>